<sequence>MYLYLLLKLLHHKGDTLRTPYFHQRKNTPRYVNHCQLAYKSKFSIFQAIRPGITFEPGAKLPPYQRYGAPKYISKVNQNMLKGPRTVRLINFGPPRSSDASDLNIKKYSDHDKIEADSRIRRVPSSSEVKSLGPDPVGPYLKMSLFEAA</sequence>
<reference evidence="2" key="1">
    <citation type="submission" date="2020-08" db="EMBL/GenBank/DDBJ databases">
        <title>Multicomponent nature underlies the extraordinary mechanical properties of spider dragline silk.</title>
        <authorList>
            <person name="Kono N."/>
            <person name="Nakamura H."/>
            <person name="Mori M."/>
            <person name="Yoshida Y."/>
            <person name="Ohtoshi R."/>
            <person name="Malay A.D."/>
            <person name="Moran D.A.P."/>
            <person name="Tomita M."/>
            <person name="Numata K."/>
            <person name="Arakawa K."/>
        </authorList>
    </citation>
    <scope>NUCLEOTIDE SEQUENCE</scope>
</reference>
<name>A0A8X6WHS8_TRICX</name>
<gene>
    <name evidence="2" type="ORF">TNCV_5045881</name>
</gene>
<comment type="caution">
    <text evidence="2">The sequence shown here is derived from an EMBL/GenBank/DDBJ whole genome shotgun (WGS) entry which is preliminary data.</text>
</comment>
<evidence type="ECO:0000313" key="2">
    <source>
        <dbReference type="EMBL" id="GFY35214.1"/>
    </source>
</evidence>
<feature type="region of interest" description="Disordered" evidence="1">
    <location>
        <begin position="116"/>
        <end position="138"/>
    </location>
</feature>
<accession>A0A8X6WHS8</accession>
<protein>
    <submittedName>
        <fullName evidence="2">Uncharacterized protein</fullName>
    </submittedName>
</protein>
<dbReference type="AlphaFoldDB" id="A0A8X6WHS8"/>
<proteinExistence type="predicted"/>
<dbReference type="EMBL" id="BMAU01021430">
    <property type="protein sequence ID" value="GFY35214.1"/>
    <property type="molecule type" value="Genomic_DNA"/>
</dbReference>
<organism evidence="2 3">
    <name type="scientific">Trichonephila clavipes</name>
    <name type="common">Golden silk orbweaver</name>
    <name type="synonym">Nephila clavipes</name>
    <dbReference type="NCBI Taxonomy" id="2585209"/>
    <lineage>
        <taxon>Eukaryota</taxon>
        <taxon>Metazoa</taxon>
        <taxon>Ecdysozoa</taxon>
        <taxon>Arthropoda</taxon>
        <taxon>Chelicerata</taxon>
        <taxon>Arachnida</taxon>
        <taxon>Araneae</taxon>
        <taxon>Araneomorphae</taxon>
        <taxon>Entelegynae</taxon>
        <taxon>Araneoidea</taxon>
        <taxon>Nephilidae</taxon>
        <taxon>Trichonephila</taxon>
    </lineage>
</organism>
<keyword evidence="3" id="KW-1185">Reference proteome</keyword>
<evidence type="ECO:0000313" key="3">
    <source>
        <dbReference type="Proteomes" id="UP000887159"/>
    </source>
</evidence>
<dbReference type="Proteomes" id="UP000887159">
    <property type="component" value="Unassembled WGS sequence"/>
</dbReference>
<evidence type="ECO:0000256" key="1">
    <source>
        <dbReference type="SAM" id="MobiDB-lite"/>
    </source>
</evidence>